<dbReference type="Gene3D" id="3.40.30.10">
    <property type="entry name" value="Glutaredoxin"/>
    <property type="match status" value="1"/>
</dbReference>
<sequence length="243" mass="28069">MSSGQIVLFDIPSKAPRTAWSLNPWKTRMLLNYKGLDYTTEWLEYPEIKPRLEPHLPPNEDEPAYTIPAVRLPDGRYVMDSLKIAEVIEAEYPTPSVHLDSPYHARLREFMRELMGRLQPVYVVNVVKRILDEVNAPYWNKTRAASVGMPLDQFEKENPVEECWEKVAPAMKGVTALLEENPQGPFFMGSEVSYADFMWGGFLLFMRHIGEEMLEELLKVSGNAKVHRDHLEALSPWTKRNDH</sequence>
<feature type="domain" description="GST N-terminal" evidence="1">
    <location>
        <begin position="11"/>
        <end position="96"/>
    </location>
</feature>
<evidence type="ECO:0000313" key="2">
    <source>
        <dbReference type="EMBL" id="GAB1309911.1"/>
    </source>
</evidence>
<dbReference type="GeneID" id="98170866"/>
<dbReference type="RefSeq" id="XP_070911644.1">
    <property type="nucleotide sequence ID" value="XM_071055543.1"/>
</dbReference>
<name>A0ABQ0FWM6_9PEZI</name>
<dbReference type="Pfam" id="PF22041">
    <property type="entry name" value="GST_C_7"/>
    <property type="match status" value="1"/>
</dbReference>
<gene>
    <name evidence="2" type="ORF">MFIFM68171_00121</name>
</gene>
<dbReference type="InterPro" id="IPR036282">
    <property type="entry name" value="Glutathione-S-Trfase_C_sf"/>
</dbReference>
<dbReference type="CDD" id="cd00299">
    <property type="entry name" value="GST_C_family"/>
    <property type="match status" value="1"/>
</dbReference>
<dbReference type="CDD" id="cd03038">
    <property type="entry name" value="GST_N_etherase_LigE"/>
    <property type="match status" value="1"/>
</dbReference>
<dbReference type="PROSITE" id="PS50404">
    <property type="entry name" value="GST_NTER"/>
    <property type="match status" value="1"/>
</dbReference>
<evidence type="ECO:0000259" key="1">
    <source>
        <dbReference type="PROSITE" id="PS50404"/>
    </source>
</evidence>
<dbReference type="InterPro" id="IPR054416">
    <property type="entry name" value="GST_UstS-like_C"/>
</dbReference>
<proteinExistence type="predicted"/>
<evidence type="ECO:0000313" key="3">
    <source>
        <dbReference type="Proteomes" id="UP001628179"/>
    </source>
</evidence>
<dbReference type="Pfam" id="PF13409">
    <property type="entry name" value="GST_N_2"/>
    <property type="match status" value="1"/>
</dbReference>
<dbReference type="Gene3D" id="1.20.1050.10">
    <property type="match status" value="1"/>
</dbReference>
<accession>A0ABQ0FWM6</accession>
<comment type="caution">
    <text evidence="2">The sequence shown here is derived from an EMBL/GenBank/DDBJ whole genome shotgun (WGS) entry which is preliminary data.</text>
</comment>
<dbReference type="SUPFAM" id="SSF47616">
    <property type="entry name" value="GST C-terminal domain-like"/>
    <property type="match status" value="1"/>
</dbReference>
<dbReference type="Proteomes" id="UP001628179">
    <property type="component" value="Unassembled WGS sequence"/>
</dbReference>
<reference evidence="2 3" key="1">
    <citation type="submission" date="2024-09" db="EMBL/GenBank/DDBJ databases">
        <title>Itraconazole resistance in Madurella fahalii resulting from another homologue of gene encoding cytochrome P450 14-alpha sterol demethylase (CYP51).</title>
        <authorList>
            <person name="Yoshioka I."/>
            <person name="Fahal A.H."/>
            <person name="Kaneko S."/>
            <person name="Yaguchi T."/>
        </authorList>
    </citation>
    <scope>NUCLEOTIDE SEQUENCE [LARGE SCALE GENOMIC DNA]</scope>
    <source>
        <strain evidence="2 3">IFM 68171</strain>
    </source>
</reference>
<dbReference type="InterPro" id="IPR036249">
    <property type="entry name" value="Thioredoxin-like_sf"/>
</dbReference>
<keyword evidence="3" id="KW-1185">Reference proteome</keyword>
<organism evidence="2 3">
    <name type="scientific">Madurella fahalii</name>
    <dbReference type="NCBI Taxonomy" id="1157608"/>
    <lineage>
        <taxon>Eukaryota</taxon>
        <taxon>Fungi</taxon>
        <taxon>Dikarya</taxon>
        <taxon>Ascomycota</taxon>
        <taxon>Pezizomycotina</taxon>
        <taxon>Sordariomycetes</taxon>
        <taxon>Sordariomycetidae</taxon>
        <taxon>Sordariales</taxon>
        <taxon>Sordariales incertae sedis</taxon>
        <taxon>Madurella</taxon>
    </lineage>
</organism>
<dbReference type="InterPro" id="IPR004045">
    <property type="entry name" value="Glutathione_S-Trfase_N"/>
</dbReference>
<dbReference type="EMBL" id="BAAFSV010000001">
    <property type="protein sequence ID" value="GAB1309911.1"/>
    <property type="molecule type" value="Genomic_DNA"/>
</dbReference>
<protein>
    <submittedName>
        <fullName evidence="2">GST N-terminal domain-containing protein</fullName>
    </submittedName>
</protein>
<dbReference type="SUPFAM" id="SSF52833">
    <property type="entry name" value="Thioredoxin-like"/>
    <property type="match status" value="1"/>
</dbReference>